<dbReference type="EMBL" id="CP001934">
    <property type="protein sequence ID" value="ADD07605.1"/>
    <property type="molecule type" value="Genomic_DNA"/>
</dbReference>
<geneLocation type="plasmid" evidence="2 4">
    <name>pNMAG02</name>
</geneLocation>
<dbReference type="eggNOG" id="arCOG00247">
    <property type="taxonomic scope" value="Archaea"/>
</dbReference>
<reference evidence="4" key="1">
    <citation type="submission" date="2010-02" db="EMBL/GenBank/DDBJ databases">
        <title>Complete sequence of plasmid 2 of Natrialba magadii ATCC 43099.</title>
        <authorList>
            <consortium name="US DOE Joint Genome Institute"/>
            <person name="Lucas S."/>
            <person name="Copeland A."/>
            <person name="Lapidus A."/>
            <person name="Cheng J.-F."/>
            <person name="Bruce D."/>
            <person name="Goodwin L."/>
            <person name="Pitluck S."/>
            <person name="Davenport K."/>
            <person name="Saunders E."/>
            <person name="Detter J.C."/>
            <person name="Han C."/>
            <person name="Tapia R."/>
            <person name="Land M."/>
            <person name="Hauser L."/>
            <person name="Kyrpides N."/>
            <person name="Mikhailova N."/>
            <person name="De Castro R.E."/>
            <person name="Maupin-Furlow J.A."/>
            <person name="Woyke T."/>
        </authorList>
    </citation>
    <scope>NUCLEOTIDE SEQUENCE [LARGE SCALE GENOMIC DNA]</scope>
    <source>
        <strain evidence="4">ATCC 43099 / DSM 3394 / CCM 3739 / CIP 104546 / IAM 13178 / JCM 8861 / NBRC 102185 / NCIMB 2190 / MS3</strain>
        <plasmid evidence="4">pNMAG02</plasmid>
    </source>
</reference>
<reference evidence="3 5" key="3">
    <citation type="journal article" date="2014" name="PLoS Genet.">
        <title>Phylogenetically driven sequencing of extremely halophilic archaea reveals strategies for static and dynamic osmo-response.</title>
        <authorList>
            <person name="Becker E.A."/>
            <person name="Seitzer P.M."/>
            <person name="Tritt A."/>
            <person name="Larsen D."/>
            <person name="Krusor M."/>
            <person name="Yao A.I."/>
            <person name="Wu D."/>
            <person name="Madern D."/>
            <person name="Eisen J.A."/>
            <person name="Darling A.E."/>
            <person name="Facciotti M.T."/>
        </authorList>
    </citation>
    <scope>NUCLEOTIDE SEQUENCE [LARGE SCALE GENOMIC DNA]</scope>
    <source>
        <strain evidence="5">ATCC 43099 / DSM 3394 / CCM 3739 / CIP 104546 / IAM 13178 / JCM 8861 / NBRC 102185 / NCIMB 2190 / MS3</strain>
        <strain evidence="3">MS-3</strain>
    </source>
</reference>
<dbReference type="GeneID" id="8828814"/>
<dbReference type="Gene3D" id="3.40.50.720">
    <property type="entry name" value="NAD(P)-binding Rossmann-like Domain"/>
    <property type="match status" value="1"/>
</dbReference>
<accession>D3T1Z6</accession>
<dbReference type="PaxDb" id="547559-Nmag_4080"/>
<protein>
    <submittedName>
        <fullName evidence="2 3">6-phosphogluconate dehydrogenase</fullName>
    </submittedName>
</protein>
<dbReference type="PANTHER" id="PTHR43580">
    <property type="entry name" value="OXIDOREDUCTASE GLYR1-RELATED"/>
    <property type="match status" value="1"/>
</dbReference>
<dbReference type="KEGG" id="nmg:Nmag_4080"/>
<dbReference type="GO" id="GO:0050661">
    <property type="term" value="F:NADP binding"/>
    <property type="evidence" value="ECO:0007669"/>
    <property type="project" value="InterPro"/>
</dbReference>
<proteinExistence type="predicted"/>
<dbReference type="Gene3D" id="1.10.1040.10">
    <property type="entry name" value="N-(1-d-carboxylethyl)-l-norvaline Dehydrogenase, domain 2"/>
    <property type="match status" value="1"/>
</dbReference>
<dbReference type="Proteomes" id="UP000011543">
    <property type="component" value="Unassembled WGS sequence"/>
</dbReference>
<dbReference type="AlphaFoldDB" id="D3T1Z6"/>
<dbReference type="PATRIC" id="fig|547559.17.peg.2889"/>
<dbReference type="HOGENOM" id="CLU_035117_2_1_2"/>
<dbReference type="OrthoDB" id="25257at2157"/>
<dbReference type="SUPFAM" id="SSF51735">
    <property type="entry name" value="NAD(P)-binding Rossmann-fold domains"/>
    <property type="match status" value="1"/>
</dbReference>
<reference evidence="2" key="4">
    <citation type="submission" date="2016-09" db="EMBL/GenBank/DDBJ databases">
        <authorList>
            <person name="Pfeiffer F."/>
        </authorList>
    </citation>
    <scope>NUCLEOTIDE SEQUENCE</scope>
    <source>
        <strain evidence="2">ATCC 43099</strain>
        <plasmid evidence="2">pNMAG02</plasmid>
    </source>
</reference>
<dbReference type="InterPro" id="IPR051265">
    <property type="entry name" value="HIBADH-related_NP60_sf"/>
</dbReference>
<keyword evidence="4" id="KW-1185">Reference proteome</keyword>
<dbReference type="PANTHER" id="PTHR43580:SF2">
    <property type="entry name" value="CYTOKINE-LIKE NUCLEAR FACTOR N-PAC"/>
    <property type="match status" value="1"/>
</dbReference>
<organism evidence="2 4">
    <name type="scientific">Natrialba magadii (strain ATCC 43099 / DSM 3394 / CCM 3739 / CIP 104546 / IAM 13178 / JCM 8861 / NBRC 102185 / NCIMB 2190 / MS3)</name>
    <name type="common">Natronobacterium magadii</name>
    <dbReference type="NCBI Taxonomy" id="547559"/>
    <lineage>
        <taxon>Archaea</taxon>
        <taxon>Methanobacteriati</taxon>
        <taxon>Methanobacteriota</taxon>
        <taxon>Stenosarchaea group</taxon>
        <taxon>Halobacteria</taxon>
        <taxon>Halobacteriales</taxon>
        <taxon>Natrialbaceae</taxon>
        <taxon>Natrialba</taxon>
    </lineage>
</organism>
<gene>
    <name evidence="2" type="ordered locus">Nmag_4080</name>
    <name evidence="3" type="ORF">C500_14620</name>
</gene>
<evidence type="ECO:0000313" key="2">
    <source>
        <dbReference type="EMBL" id="ADD07605.1"/>
    </source>
</evidence>
<evidence type="ECO:0000313" key="4">
    <source>
        <dbReference type="Proteomes" id="UP000001879"/>
    </source>
</evidence>
<dbReference type="InterPro" id="IPR036291">
    <property type="entry name" value="NAD(P)-bd_dom_sf"/>
</dbReference>
<keyword evidence="2" id="KW-0614">Plasmid</keyword>
<reference evidence="2 4" key="2">
    <citation type="journal article" date="2012" name="BMC Genomics">
        <title>A comparative genomics perspective on the genetic content of the alkaliphilic haloarchaeon Natrialba magadii ATCC 43099T.</title>
        <authorList>
            <person name="Siddaramappa S."/>
            <person name="Challacombe J.F."/>
            <person name="Decastro R.E."/>
            <person name="Pfeiffer F."/>
            <person name="Sastre D.E."/>
            <person name="Gimenez M.I."/>
            <person name="Paggi R.A."/>
            <person name="Detter J.C."/>
            <person name="Davenport K.W."/>
            <person name="Goodwin L.A."/>
            <person name="Kyrpides N."/>
            <person name="Tapia R."/>
            <person name="Pitluck S."/>
            <person name="Lucas S."/>
            <person name="Woyke T."/>
            <person name="Maupin-Furlow J.A."/>
        </authorList>
    </citation>
    <scope>NUCLEOTIDE SEQUENCE [LARGE SCALE GENOMIC DNA]</scope>
    <source>
        <strain evidence="2">ATCC 43099</strain>
        <strain evidence="4">ATCC 43099 / DSM 3394 / CCM 3739 / CIP 104546 / IAM 13178 / JCM 8861 / NBRC 102185 / NCIMB 2190 / MS3</strain>
    </source>
</reference>
<dbReference type="InterPro" id="IPR006115">
    <property type="entry name" value="6PGDH_NADP-bd"/>
</dbReference>
<dbReference type="EMBL" id="AOHS01000050">
    <property type="protein sequence ID" value="ELY27080.1"/>
    <property type="molecule type" value="Genomic_DNA"/>
</dbReference>
<feature type="domain" description="6-phosphogluconate dehydrogenase NADP-binding" evidence="1">
    <location>
        <begin position="3"/>
        <end position="152"/>
    </location>
</feature>
<dbReference type="Pfam" id="PF03446">
    <property type="entry name" value="NAD_binding_2"/>
    <property type="match status" value="1"/>
</dbReference>
<dbReference type="Proteomes" id="UP000001879">
    <property type="component" value="Plasmid pNMAG02"/>
</dbReference>
<dbReference type="InterPro" id="IPR013328">
    <property type="entry name" value="6PGD_dom2"/>
</dbReference>
<evidence type="ECO:0000313" key="5">
    <source>
        <dbReference type="Proteomes" id="UP000011543"/>
    </source>
</evidence>
<name>D3T1Z6_NATMM</name>
<evidence type="ECO:0000259" key="1">
    <source>
        <dbReference type="Pfam" id="PF03446"/>
    </source>
</evidence>
<evidence type="ECO:0000313" key="3">
    <source>
        <dbReference type="EMBL" id="ELY27080.1"/>
    </source>
</evidence>
<dbReference type="RefSeq" id="WP_004216133.1">
    <property type="nucleotide sequence ID" value="NC_013924.1"/>
</dbReference>
<sequence>MSDISVIGCGAMGSALIETLAKRNTRVSIWNRTRERALALAGPHVTVVDSVEEAIDRSPLTIVCVAGYDVTKSLIEEASVSLDGKTIGSTSFVTHDQGRQLDELIRSDGGRYLDVEILGYPSDIGMESTPLYLSGDRAAFKEARPLLTDLGTVKYVSSTPGDAYISGLAVLLPYLPMAVSIFQGAKVCERNDIPLEWYTQEIRTVYPQHIDRLCETVEIDPDPADPGNIEASVRTWGDGAKEYADYLESADLDAGIYQALHRLFIAGIEAGRGDHDWSCIGDIAADHPTT</sequence>